<dbReference type="AlphaFoldDB" id="A0A0K0VKX7"/>
<geneLocation type="plasmid" evidence="1">
    <name>pKPC-DK05</name>
</geneLocation>
<evidence type="ECO:0000313" key="1">
    <source>
        <dbReference type="EMBL" id="AKS10506.1"/>
    </source>
</evidence>
<dbReference type="EMBL" id="KR091915">
    <property type="protein sequence ID" value="AKS10506.1"/>
    <property type="molecule type" value="Genomic_DNA"/>
</dbReference>
<dbReference type="PATRIC" id="fig|573.1665.peg.5484"/>
<reference evidence="1" key="1">
    <citation type="submission" date="2015-07" db="EMBL/GenBank/DDBJ databases">
        <title>Complete sequence of a blaKPC-2-harbouring IncN2-type plasmid from Klebsiella pneumoniae in Korea.</title>
        <authorList>
            <person name="Kim S.Y."/>
        </authorList>
    </citation>
    <scope>NUCLEOTIDE SEQUENCE</scope>
    <source>
        <strain evidence="1">KPC-DK05</strain>
        <plasmid evidence="1">pKPC-DK05</plasmid>
    </source>
</reference>
<name>A0A0K0VKX7_KLEPN</name>
<protein>
    <submittedName>
        <fullName evidence="1">IncN plasmid conserved protein korA</fullName>
    </submittedName>
</protein>
<gene>
    <name evidence="1" type="primary">korA</name>
</gene>
<dbReference type="RefSeq" id="WP_001267114.1">
    <property type="nucleotide sequence ID" value="NZ_BIIR01000035.1"/>
</dbReference>
<accession>A0A0K0VKX7</accession>
<organism evidence="1">
    <name type="scientific">Klebsiella pneumoniae</name>
    <dbReference type="NCBI Taxonomy" id="573"/>
    <lineage>
        <taxon>Bacteria</taxon>
        <taxon>Pseudomonadati</taxon>
        <taxon>Pseudomonadota</taxon>
        <taxon>Gammaproteobacteria</taxon>
        <taxon>Enterobacterales</taxon>
        <taxon>Enterobacteriaceae</taxon>
        <taxon>Klebsiella/Raoultella group</taxon>
        <taxon>Klebsiella</taxon>
        <taxon>Klebsiella pneumoniae complex</taxon>
    </lineage>
</organism>
<keyword evidence="1" id="KW-0614">Plasmid</keyword>
<sequence length="105" mass="12222">MRVYLILLKQLEEVFNQNKVVRIAIQRMDKKKWIPLFDVKNSEGGVITCSLRVQSGEGVRTWADLRILADMLRDDFNAREVGLFLDEPDFIFPDDGVLDKDEYSD</sequence>
<proteinExistence type="predicted"/>